<proteinExistence type="predicted"/>
<protein>
    <submittedName>
        <fullName evidence="4">Zinc-binding alcohol dehydrogenase family protein</fullName>
    </submittedName>
</protein>
<dbReference type="CDD" id="cd08261">
    <property type="entry name" value="Zn_ADH7"/>
    <property type="match status" value="1"/>
</dbReference>
<dbReference type="Gene3D" id="3.40.50.720">
    <property type="entry name" value="NAD(P)-binding Rossmann-like Domain"/>
    <property type="match status" value="1"/>
</dbReference>
<evidence type="ECO:0000259" key="2">
    <source>
        <dbReference type="Pfam" id="PF00107"/>
    </source>
</evidence>
<dbReference type="SUPFAM" id="SSF51735">
    <property type="entry name" value="NAD(P)-binding Rossmann-fold domains"/>
    <property type="match status" value="1"/>
</dbReference>
<dbReference type="Gene3D" id="3.90.180.10">
    <property type="entry name" value="Medium-chain alcohol dehydrogenases, catalytic domain"/>
    <property type="match status" value="1"/>
</dbReference>
<keyword evidence="5" id="KW-1185">Reference proteome</keyword>
<dbReference type="PANTHER" id="PTHR43401:SF3">
    <property type="entry name" value="L-GALACTONATE-5-DEHYDROGENASE"/>
    <property type="match status" value="1"/>
</dbReference>
<dbReference type="InterPro" id="IPR011032">
    <property type="entry name" value="GroES-like_sf"/>
</dbReference>
<feature type="domain" description="Alcohol dehydrogenase-like N-terminal" evidence="3">
    <location>
        <begin position="23"/>
        <end position="128"/>
    </location>
</feature>
<dbReference type="AlphaFoldDB" id="A0A4Q2UM79"/>
<dbReference type="PANTHER" id="PTHR43401">
    <property type="entry name" value="L-THREONINE 3-DEHYDROGENASE"/>
    <property type="match status" value="1"/>
</dbReference>
<reference evidence="4 5" key="1">
    <citation type="submission" date="2019-01" db="EMBL/GenBank/DDBJ databases">
        <title>Spirosoma flava sp. nov., a propanil-degrading bacterium isolated from herbicide-contaminated soil.</title>
        <authorList>
            <person name="Zhang L."/>
            <person name="Jiang J.-D."/>
        </authorList>
    </citation>
    <scope>NUCLEOTIDE SEQUENCE [LARGE SCALE GENOMIC DNA]</scope>
    <source>
        <strain evidence="4 5">TY50</strain>
    </source>
</reference>
<dbReference type="InterPro" id="IPR050129">
    <property type="entry name" value="Zn_alcohol_dh"/>
</dbReference>
<comment type="caution">
    <text evidence="4">The sequence shown here is derived from an EMBL/GenBank/DDBJ whole genome shotgun (WGS) entry which is preliminary data.</text>
</comment>
<sequence length="338" mass="36487">MKTLTCTAPGQLDYRTDSLPALQPGHAIIRVTRIGICGTDLHAYEGTQPYFSYPRVLGHELAGELVEVDGDTGFVPGEAVTIMPYFHCGRCIACRVGKTNCCERMQVCGVHIDGGMTEYLMVPAYALLHGHGLTYDELALVEPLAIGVHGLRRAGVQAGEHVLVVGAGPIGLGIIAFAQLAGAQVTALDVNDSRLGFCRQQLGLTRTVNPRTEEAHQAISAYTGGDMPTVIIDATGNLNAIEQSFSYLAHGGRYVLVGLQRQLISFSHPEFHKREATLMSSRNATRADFDQVIDAIRAGHIEASSYITHRVLFDQVGEQFSSWLDPDTGVIKAMVSLP</sequence>
<feature type="domain" description="Alcohol dehydrogenase-like C-terminal" evidence="2">
    <location>
        <begin position="169"/>
        <end position="296"/>
    </location>
</feature>
<evidence type="ECO:0000313" key="4">
    <source>
        <dbReference type="EMBL" id="RYC69862.1"/>
    </source>
</evidence>
<dbReference type="InterPro" id="IPR036291">
    <property type="entry name" value="NAD(P)-bd_dom_sf"/>
</dbReference>
<evidence type="ECO:0000256" key="1">
    <source>
        <dbReference type="ARBA" id="ARBA00023002"/>
    </source>
</evidence>
<dbReference type="InterPro" id="IPR013154">
    <property type="entry name" value="ADH-like_N"/>
</dbReference>
<dbReference type="SUPFAM" id="SSF50129">
    <property type="entry name" value="GroES-like"/>
    <property type="match status" value="1"/>
</dbReference>
<dbReference type="Pfam" id="PF00107">
    <property type="entry name" value="ADH_zinc_N"/>
    <property type="match status" value="1"/>
</dbReference>
<keyword evidence="1" id="KW-0560">Oxidoreductase</keyword>
<dbReference type="Proteomes" id="UP000290407">
    <property type="component" value="Unassembled WGS sequence"/>
</dbReference>
<name>A0A4Q2UM79_9BACT</name>
<dbReference type="EMBL" id="SBLB01000003">
    <property type="protein sequence ID" value="RYC69862.1"/>
    <property type="molecule type" value="Genomic_DNA"/>
</dbReference>
<organism evidence="4 5">
    <name type="scientific">Spirosoma sordidisoli</name>
    <dbReference type="NCBI Taxonomy" id="2502893"/>
    <lineage>
        <taxon>Bacteria</taxon>
        <taxon>Pseudomonadati</taxon>
        <taxon>Bacteroidota</taxon>
        <taxon>Cytophagia</taxon>
        <taxon>Cytophagales</taxon>
        <taxon>Cytophagaceae</taxon>
        <taxon>Spirosoma</taxon>
    </lineage>
</organism>
<dbReference type="GO" id="GO:0016491">
    <property type="term" value="F:oxidoreductase activity"/>
    <property type="evidence" value="ECO:0007669"/>
    <property type="project" value="UniProtKB-KW"/>
</dbReference>
<dbReference type="RefSeq" id="WP_129602221.1">
    <property type="nucleotide sequence ID" value="NZ_SBLB01000003.1"/>
</dbReference>
<accession>A0A4Q2UM79</accession>
<dbReference type="Pfam" id="PF08240">
    <property type="entry name" value="ADH_N"/>
    <property type="match status" value="1"/>
</dbReference>
<evidence type="ECO:0000259" key="3">
    <source>
        <dbReference type="Pfam" id="PF08240"/>
    </source>
</evidence>
<gene>
    <name evidence="4" type="ORF">EQG79_14820</name>
</gene>
<evidence type="ECO:0000313" key="5">
    <source>
        <dbReference type="Proteomes" id="UP000290407"/>
    </source>
</evidence>
<dbReference type="InterPro" id="IPR013149">
    <property type="entry name" value="ADH-like_C"/>
</dbReference>